<dbReference type="OrthoDB" id="5381041at2"/>
<dbReference type="RefSeq" id="WP_081570259.1">
    <property type="nucleotide sequence ID" value="NZ_BCZD01000014.1"/>
</dbReference>
<dbReference type="Pfam" id="PF10677">
    <property type="entry name" value="DUF2490"/>
    <property type="match status" value="1"/>
</dbReference>
<dbReference type="AlphaFoldDB" id="A0A086P5J7"/>
<evidence type="ECO:0000313" key="3">
    <source>
        <dbReference type="Proteomes" id="UP000024284"/>
    </source>
</evidence>
<organism evidence="2 3">
    <name type="scientific">Sphingobium herbicidovorans (strain ATCC 700291 / DSM 11019 / CCUG 56400 / KCTC 2939 / LMG 18315 / NBRC 16415 / MH)</name>
    <name type="common">Sphingomonas herbicidovorans</name>
    <dbReference type="NCBI Taxonomy" id="1219045"/>
    <lineage>
        <taxon>Bacteria</taxon>
        <taxon>Pseudomonadati</taxon>
        <taxon>Pseudomonadota</taxon>
        <taxon>Alphaproteobacteria</taxon>
        <taxon>Sphingomonadales</taxon>
        <taxon>Sphingomonadaceae</taxon>
        <taxon>Sphingobium</taxon>
    </lineage>
</organism>
<feature type="signal peptide" evidence="1">
    <location>
        <begin position="1"/>
        <end position="33"/>
    </location>
</feature>
<dbReference type="eggNOG" id="ENOG50327M9">
    <property type="taxonomic scope" value="Bacteria"/>
</dbReference>
<dbReference type="STRING" id="76947.GCA_002080435_00231"/>
<dbReference type="EMBL" id="JFZA02000056">
    <property type="protein sequence ID" value="KFG88665.1"/>
    <property type="molecule type" value="Genomic_DNA"/>
</dbReference>
<evidence type="ECO:0008006" key="4">
    <source>
        <dbReference type="Google" id="ProtNLM"/>
    </source>
</evidence>
<name>A0A086P5J7_SPHHM</name>
<proteinExistence type="predicted"/>
<reference evidence="2" key="1">
    <citation type="submission" date="2014-08" db="EMBL/GenBank/DDBJ databases">
        <title>Draft genome sequences of Sphingobium herbicidovorans.</title>
        <authorList>
            <person name="Gan H.M."/>
            <person name="Gan H.Y."/>
            <person name="Savka M.A."/>
        </authorList>
    </citation>
    <scope>NUCLEOTIDE SEQUENCE [LARGE SCALE GENOMIC DNA]</scope>
    <source>
        <strain evidence="2">NBRC 16415</strain>
    </source>
</reference>
<gene>
    <name evidence="2" type="ORF">BV98_003500</name>
</gene>
<sequence length="239" mass="26700">MHSFRSCRAFVAACTLTWAAGASFALKPTQSAAATTEDEQVWMNLTAMGPVSGALSYFAEVQPRIGQGVSQADQTLLRAAIGWKLSSSLSVYQGYAHVMLPTNDGRDINEERSFQQVNWIIGKPWQGELSSRTRLEQRWRSDGSDMGWRLREMLRYEKPLMPESSAVNALIYAEGFIALNRTDWGQKAGFDQLRSFIGTEIKLMGTSTAEIGYLNQYIDQASGAKRMNHVASVTLFFRH</sequence>
<keyword evidence="1" id="KW-0732">Signal</keyword>
<dbReference type="PATRIC" id="fig|1219045.3.peg.3555"/>
<evidence type="ECO:0000256" key="1">
    <source>
        <dbReference type="SAM" id="SignalP"/>
    </source>
</evidence>
<dbReference type="InterPro" id="IPR019619">
    <property type="entry name" value="DUF2490"/>
</dbReference>
<dbReference type="Proteomes" id="UP000024284">
    <property type="component" value="Unassembled WGS sequence"/>
</dbReference>
<keyword evidence="3" id="KW-1185">Reference proteome</keyword>
<protein>
    <recommendedName>
        <fullName evidence="4">DUF2490 domain-containing protein</fullName>
    </recommendedName>
</protein>
<comment type="caution">
    <text evidence="2">The sequence shown here is derived from an EMBL/GenBank/DDBJ whole genome shotgun (WGS) entry which is preliminary data.</text>
</comment>
<feature type="chain" id="PRO_5001813183" description="DUF2490 domain-containing protein" evidence="1">
    <location>
        <begin position="34"/>
        <end position="239"/>
    </location>
</feature>
<accession>A0A086P5J7</accession>
<evidence type="ECO:0000313" key="2">
    <source>
        <dbReference type="EMBL" id="KFG88665.1"/>
    </source>
</evidence>